<dbReference type="SUPFAM" id="SSF52540">
    <property type="entry name" value="P-loop containing nucleoside triphosphate hydrolases"/>
    <property type="match status" value="1"/>
</dbReference>
<dbReference type="PANTHER" id="PTHR45013">
    <property type="entry name" value="NACHT DOMAIN- AND WD REPEAT-CONTAINING PROTEIN 1"/>
    <property type="match status" value="1"/>
</dbReference>
<name>A0AAY4ETV9_9TELE</name>
<dbReference type="InterPro" id="IPR027417">
    <property type="entry name" value="P-loop_NTPase"/>
</dbReference>
<accession>A0AAY4ETV9</accession>
<dbReference type="Gene3D" id="3.40.50.300">
    <property type="entry name" value="P-loop containing nucleotide triphosphate hydrolases"/>
    <property type="match status" value="1"/>
</dbReference>
<dbReference type="Proteomes" id="UP000694580">
    <property type="component" value="Chromosome 13"/>
</dbReference>
<feature type="domain" description="NACHT" evidence="1">
    <location>
        <begin position="154"/>
        <end position="324"/>
    </location>
</feature>
<reference evidence="2 3" key="1">
    <citation type="submission" date="2020-06" db="EMBL/GenBank/DDBJ databases">
        <authorList>
            <consortium name="Wellcome Sanger Institute Data Sharing"/>
        </authorList>
    </citation>
    <scope>NUCLEOTIDE SEQUENCE [LARGE SCALE GENOMIC DNA]</scope>
</reference>
<sequence>MVLAVREMQKVRKKEAQRNLMHFTDVTADGLVDVEAQELLANLKSQLFSTYADNIILHSVELSKNGIDPTRKVHAQYLDSLCEQFVSQMKAKISRKAVPEAQCRAADSSWLLQEINHHTRLSSAKCSVFCGRESLLGKLSLKLWESTLTTHPPLVVYGPPGMGKTALMCKLQQEMRSLLGPRAVVVVRLLGTSYYSSDVDLMLWSICLQICRAFGLPQPSLQTSNSFEELVRFLNCTLSHVSERGESLLLVLDSLDQLSLSNSAHKLRWLPREIPPNVHVVVSARDTGLPLSYLRGMLEDPGRFFEVDRLSCDQGRDIIDAYLRSAGRCLVPEQSNAVLWSFQTTGSPLFLKVTLDMAKQWASYADISDVHIGNTAEEALSLFLQSLEMKHGRQLVTSALGFIVSSR</sequence>
<evidence type="ECO:0000259" key="1">
    <source>
        <dbReference type="Pfam" id="PF05729"/>
    </source>
</evidence>
<proteinExistence type="predicted"/>
<dbReference type="Ensembl" id="ENSDCDT00010071868.1">
    <property type="protein sequence ID" value="ENSDCDP00010061112.1"/>
    <property type="gene ID" value="ENSDCDG00010033798.1"/>
</dbReference>
<dbReference type="PANTHER" id="PTHR45013:SF1">
    <property type="entry name" value="NACHT DOMAIN- AND WD REPEAT-CONTAINING PROTEIN 1"/>
    <property type="match status" value="1"/>
</dbReference>
<organism evidence="2 3">
    <name type="scientific">Denticeps clupeoides</name>
    <name type="common">denticle herring</name>
    <dbReference type="NCBI Taxonomy" id="299321"/>
    <lineage>
        <taxon>Eukaryota</taxon>
        <taxon>Metazoa</taxon>
        <taxon>Chordata</taxon>
        <taxon>Craniata</taxon>
        <taxon>Vertebrata</taxon>
        <taxon>Euteleostomi</taxon>
        <taxon>Actinopterygii</taxon>
        <taxon>Neopterygii</taxon>
        <taxon>Teleostei</taxon>
        <taxon>Clupei</taxon>
        <taxon>Clupeiformes</taxon>
        <taxon>Denticipitoidei</taxon>
        <taxon>Denticipitidae</taxon>
        <taxon>Denticeps</taxon>
    </lineage>
</organism>
<dbReference type="Pfam" id="PF05729">
    <property type="entry name" value="NACHT"/>
    <property type="match status" value="1"/>
</dbReference>
<reference evidence="2" key="3">
    <citation type="submission" date="2025-09" db="UniProtKB">
        <authorList>
            <consortium name="Ensembl"/>
        </authorList>
    </citation>
    <scope>IDENTIFICATION</scope>
</reference>
<evidence type="ECO:0000313" key="3">
    <source>
        <dbReference type="Proteomes" id="UP000694580"/>
    </source>
</evidence>
<dbReference type="GeneTree" id="ENSGT00940000168675"/>
<evidence type="ECO:0000313" key="2">
    <source>
        <dbReference type="Ensembl" id="ENSDCDP00010061112.1"/>
    </source>
</evidence>
<reference evidence="2" key="2">
    <citation type="submission" date="2025-08" db="UniProtKB">
        <authorList>
            <consortium name="Ensembl"/>
        </authorList>
    </citation>
    <scope>IDENTIFICATION</scope>
</reference>
<dbReference type="AlphaFoldDB" id="A0AAY4ETV9"/>
<protein>
    <recommendedName>
        <fullName evidence="1">NACHT domain-containing protein</fullName>
    </recommendedName>
</protein>
<dbReference type="InterPro" id="IPR043365">
    <property type="entry name" value="NWD1"/>
</dbReference>
<keyword evidence="3" id="KW-1185">Reference proteome</keyword>
<dbReference type="InterPro" id="IPR007111">
    <property type="entry name" value="NACHT_NTPase"/>
</dbReference>